<dbReference type="InterPro" id="IPR000245">
    <property type="entry name" value="ATPase_proteolipid_csu"/>
</dbReference>
<organism evidence="14 15">
    <name type="scientific">Aquatica leii</name>
    <dbReference type="NCBI Taxonomy" id="1421715"/>
    <lineage>
        <taxon>Eukaryota</taxon>
        <taxon>Metazoa</taxon>
        <taxon>Ecdysozoa</taxon>
        <taxon>Arthropoda</taxon>
        <taxon>Hexapoda</taxon>
        <taxon>Insecta</taxon>
        <taxon>Pterygota</taxon>
        <taxon>Neoptera</taxon>
        <taxon>Endopterygota</taxon>
        <taxon>Coleoptera</taxon>
        <taxon>Polyphaga</taxon>
        <taxon>Elateriformia</taxon>
        <taxon>Elateroidea</taxon>
        <taxon>Lampyridae</taxon>
        <taxon>Luciolinae</taxon>
        <taxon>Aquatica</taxon>
    </lineage>
</organism>
<dbReference type="GO" id="GO:0004305">
    <property type="term" value="F:ethanolamine kinase activity"/>
    <property type="evidence" value="ECO:0007669"/>
    <property type="project" value="TreeGrafter"/>
</dbReference>
<comment type="similarity">
    <text evidence="2 12">Belongs to the V-ATPase proteolipid subunit family.</text>
</comment>
<evidence type="ECO:0000256" key="6">
    <source>
        <dbReference type="ARBA" id="ARBA00023065"/>
    </source>
</evidence>
<dbReference type="Gene3D" id="3.90.1200.10">
    <property type="match status" value="1"/>
</dbReference>
<dbReference type="CDD" id="cd05157">
    <property type="entry name" value="ETNK_euk"/>
    <property type="match status" value="1"/>
</dbReference>
<dbReference type="PRINTS" id="PR00122">
    <property type="entry name" value="VACATPASE"/>
</dbReference>
<evidence type="ECO:0000259" key="13">
    <source>
        <dbReference type="Pfam" id="PF00137"/>
    </source>
</evidence>
<keyword evidence="12" id="KW-0375">Hydrogen ion transport</keyword>
<comment type="function">
    <text evidence="12">Proton-conducting pore forming of the V0 complex of vacuolar(H+)-ATPase (V-ATPase), a multisubunit enzyme composed of a peripheral complex (V1) that hydrolyzes ATP and a membrane integral complex (V0) that translocates protons. V-ATPase is responsible for acidifying and maintaining the pH of intracellular compartments and in some cell types, is targeted to the plasma membrane, where it is responsible for acidifying the extracellular environment.</text>
</comment>
<evidence type="ECO:0000256" key="12">
    <source>
        <dbReference type="RuleBase" id="RU363060"/>
    </source>
</evidence>
<dbReference type="Gene3D" id="1.20.120.610">
    <property type="entry name" value="lithium bound rotor ring of v- atpase"/>
    <property type="match status" value="1"/>
</dbReference>
<protein>
    <recommendedName>
        <fullName evidence="12">V-type proton ATPase proteolipid subunit</fullName>
    </recommendedName>
</protein>
<keyword evidence="7 12" id="KW-0472">Membrane</keyword>
<keyword evidence="5 12" id="KW-1133">Transmembrane helix</keyword>
<dbReference type="InterPro" id="IPR035921">
    <property type="entry name" value="F/V-ATP_Csub_sf"/>
</dbReference>
<dbReference type="GO" id="GO:0005774">
    <property type="term" value="C:vacuolar membrane"/>
    <property type="evidence" value="ECO:0007669"/>
    <property type="project" value="UniProtKB-SubCell"/>
</dbReference>
<keyword evidence="8" id="KW-0443">Lipid metabolism</keyword>
<comment type="subunit">
    <text evidence="12">V-ATPase is a heteromultimeric enzyme made up of two complexes: the ATP-hydrolytic V1 complex and the proton translocation V0 complex. The V1 complex consists of three catalytic AB heterodimers that form a heterohexamer, three peripheral stalks each consisting of EG heterodimers, one central rotor including subunits D and F, and the regulatory subunits C and H. The proton translocation complex V0 consists of the proton transport subunit a, a ring of proteolipid subunits c9c'', rotary subunit d, subunits e and f, and the accessory subunits.</text>
</comment>
<keyword evidence="3 12" id="KW-0813">Transport</keyword>
<dbReference type="NCBIfam" id="TIGR01100">
    <property type="entry name" value="V_ATP_synt_C"/>
    <property type="match status" value="1"/>
</dbReference>
<feature type="transmembrane region" description="Helical" evidence="12">
    <location>
        <begin position="56"/>
        <end position="80"/>
    </location>
</feature>
<keyword evidence="8" id="KW-0594">Phospholipid biosynthesis</keyword>
<dbReference type="InterPro" id="IPR002379">
    <property type="entry name" value="ATPase_proteolipid_c-like_dom"/>
</dbReference>
<evidence type="ECO:0000256" key="4">
    <source>
        <dbReference type="ARBA" id="ARBA00022692"/>
    </source>
</evidence>
<accession>A0AAN7Q965</accession>
<sequence length="479" mass="54362">MVLPEENPIYGPFFGVMGAASAIIFSALGAAYGTAKSGTGIAAMSVMRPELIMKSIIPVVMAGIIAIYGLVVAILIAGNVYEPKDYPLYKGFIHLGAGLAVGFSGLAAGFAIVLGKLLTSFWIITGALAEMDKVRRVPHIPVKIEENQLHEGAYNILKEIRPCWPYENIKFKLLTDGITNQLISCKLSGMPAEETVLVRIYGNKSELMIDRNAEKRNILLLNDAGLPPQLYATFENGLAYEFIPGHILNSKLIMQPEIYKLVATHMARIHKIKAPNLPNHPMLWNKLQDFFNLLPERFSDHAKQKRFEDTMVPRLKILEEINILKKKLCKLNSPLVFTHNDLLLGNIIYTPGKNMVSFIDYEYSALNYQAYDIGNHFAEFVGLDNVDYSNYPSKELQWSWLKVYLSALQDDNDISDREIHRLYVQVNQFVLVSHIFWGIWALLQAEYSYIDFDFMEYASIRFNEYYAKKELFLSLDLPR</sequence>
<evidence type="ECO:0000313" key="14">
    <source>
        <dbReference type="EMBL" id="KAK4883565.1"/>
    </source>
</evidence>
<comment type="similarity">
    <text evidence="11">Belongs to the choline/ethanolamine kinase family.</text>
</comment>
<evidence type="ECO:0000313" key="15">
    <source>
        <dbReference type="Proteomes" id="UP001353858"/>
    </source>
</evidence>
<dbReference type="GO" id="GO:0033179">
    <property type="term" value="C:proton-transporting V-type ATPase, V0 domain"/>
    <property type="evidence" value="ECO:0007669"/>
    <property type="project" value="InterPro"/>
</dbReference>
<dbReference type="Pfam" id="PF01633">
    <property type="entry name" value="Choline_kinase"/>
    <property type="match status" value="1"/>
</dbReference>
<evidence type="ECO:0000256" key="9">
    <source>
        <dbReference type="ARBA" id="ARBA00023264"/>
    </source>
</evidence>
<keyword evidence="9" id="KW-1208">Phospholipid metabolism</keyword>
<proteinExistence type="inferred from homology"/>
<dbReference type="AlphaFoldDB" id="A0AAN7Q965"/>
<evidence type="ECO:0000256" key="11">
    <source>
        <dbReference type="ARBA" id="ARBA00038211"/>
    </source>
</evidence>
<keyword evidence="8" id="KW-0444">Lipid biosynthesis</keyword>
<dbReference type="CDD" id="cd18175">
    <property type="entry name" value="ATP-synt_Vo_c_ATP6C_rpt1"/>
    <property type="match status" value="1"/>
</dbReference>
<keyword evidence="6 12" id="KW-0406">Ion transport</keyword>
<feature type="domain" description="V-ATPase proteolipid subunit C-like" evidence="13">
    <location>
        <begin position="17"/>
        <end position="76"/>
    </location>
</feature>
<evidence type="ECO:0000256" key="3">
    <source>
        <dbReference type="ARBA" id="ARBA00022448"/>
    </source>
</evidence>
<feature type="transmembrane region" description="Helical" evidence="12">
    <location>
        <begin position="12"/>
        <end position="35"/>
    </location>
</feature>
<comment type="caution">
    <text evidence="14">The sequence shown here is derived from an EMBL/GenBank/DDBJ whole genome shotgun (WGS) entry which is preliminary data.</text>
</comment>
<keyword evidence="12" id="KW-0926">Vacuole</keyword>
<dbReference type="PANTHER" id="PTHR22603:SF66">
    <property type="entry name" value="ETHANOLAMINE KINASE"/>
    <property type="match status" value="1"/>
</dbReference>
<evidence type="ECO:0000256" key="8">
    <source>
        <dbReference type="ARBA" id="ARBA00023209"/>
    </source>
</evidence>
<name>A0AAN7Q965_9COLE</name>
<dbReference type="GO" id="GO:0046961">
    <property type="term" value="F:proton-transporting ATPase activity, rotational mechanism"/>
    <property type="evidence" value="ECO:0007669"/>
    <property type="project" value="InterPro"/>
</dbReference>
<gene>
    <name evidence="14" type="ORF">RN001_006884</name>
</gene>
<evidence type="ECO:0000256" key="10">
    <source>
        <dbReference type="ARBA" id="ARBA00037883"/>
    </source>
</evidence>
<evidence type="ECO:0000256" key="2">
    <source>
        <dbReference type="ARBA" id="ARBA00007296"/>
    </source>
</evidence>
<reference evidence="15" key="1">
    <citation type="submission" date="2023-01" db="EMBL/GenBank/DDBJ databases">
        <title>Key to firefly adult light organ development and bioluminescence: homeobox transcription factors regulate luciferase expression and transportation to peroxisome.</title>
        <authorList>
            <person name="Fu X."/>
        </authorList>
    </citation>
    <scope>NUCLEOTIDE SEQUENCE [LARGE SCALE GENOMIC DNA]</scope>
</reference>
<dbReference type="Proteomes" id="UP001353858">
    <property type="component" value="Unassembled WGS sequence"/>
</dbReference>
<keyword evidence="15" id="KW-1185">Reference proteome</keyword>
<dbReference type="EMBL" id="JARPUR010000002">
    <property type="protein sequence ID" value="KAK4883565.1"/>
    <property type="molecule type" value="Genomic_DNA"/>
</dbReference>
<dbReference type="Pfam" id="PF00137">
    <property type="entry name" value="ATP-synt_C"/>
    <property type="match status" value="1"/>
</dbReference>
<dbReference type="InterPro" id="IPR011009">
    <property type="entry name" value="Kinase-like_dom_sf"/>
</dbReference>
<feature type="transmembrane region" description="Helical" evidence="12">
    <location>
        <begin position="92"/>
        <end position="114"/>
    </location>
</feature>
<dbReference type="Gene3D" id="3.30.200.20">
    <property type="entry name" value="Phosphorylase Kinase, domain 1"/>
    <property type="match status" value="1"/>
</dbReference>
<comment type="pathway">
    <text evidence="10">Phospholipid metabolism; phosphatidylethanolamine biosynthesis; phosphatidylethanolamine from ethanolamine: step 1/3.</text>
</comment>
<evidence type="ECO:0000256" key="5">
    <source>
        <dbReference type="ARBA" id="ARBA00022989"/>
    </source>
</evidence>
<evidence type="ECO:0000256" key="1">
    <source>
        <dbReference type="ARBA" id="ARBA00004141"/>
    </source>
</evidence>
<dbReference type="PANTHER" id="PTHR22603">
    <property type="entry name" value="CHOLINE/ETHANOALAMINE KINASE"/>
    <property type="match status" value="1"/>
</dbReference>
<dbReference type="SUPFAM" id="SSF81333">
    <property type="entry name" value="F1F0 ATP synthase subunit C"/>
    <property type="match status" value="1"/>
</dbReference>
<dbReference type="GO" id="GO:0006646">
    <property type="term" value="P:phosphatidylethanolamine biosynthetic process"/>
    <property type="evidence" value="ECO:0007669"/>
    <property type="project" value="TreeGrafter"/>
</dbReference>
<evidence type="ECO:0000256" key="7">
    <source>
        <dbReference type="ARBA" id="ARBA00023136"/>
    </source>
</evidence>
<dbReference type="SUPFAM" id="SSF56112">
    <property type="entry name" value="Protein kinase-like (PK-like)"/>
    <property type="match status" value="1"/>
</dbReference>
<comment type="subcellular location">
    <subcellularLocation>
        <location evidence="1">Membrane</location>
        <topology evidence="1">Multi-pass membrane protein</topology>
    </subcellularLocation>
    <subcellularLocation>
        <location evidence="12">Vacuole membrane</location>
        <topology evidence="12">Multi-pass membrane protein</topology>
    </subcellularLocation>
</comment>
<keyword evidence="4 12" id="KW-0812">Transmembrane</keyword>
<dbReference type="InterPro" id="IPR011555">
    <property type="entry name" value="ATPase_proteolipid_su_C_euk"/>
</dbReference>